<reference evidence="1" key="1">
    <citation type="submission" date="2015-12" db="EMBL/GenBank/DDBJ databases">
        <title>Gene expression during late stages of embryo sac development: a critical building block for successful pollen-pistil interactions.</title>
        <authorList>
            <person name="Liu Y."/>
            <person name="Joly V."/>
            <person name="Sabar M."/>
            <person name="Matton D.P."/>
        </authorList>
    </citation>
    <scope>NUCLEOTIDE SEQUENCE</scope>
</reference>
<accession>A0A0V0HA05</accession>
<proteinExistence type="predicted"/>
<dbReference type="EMBL" id="GEDG01023054">
    <property type="protein sequence ID" value="JAP17021.1"/>
    <property type="molecule type" value="Transcribed_RNA"/>
</dbReference>
<protein>
    <submittedName>
        <fullName evidence="1">Putative ovule protein</fullName>
    </submittedName>
</protein>
<sequence length="99" mass="11558">EKHSSAFIGNNSRRRLYPYLYLESQPFVYQFYETRNIVSISSYLQSRPFKMISQLSFFLSLDPTTTEVSDLTENFLGPKLKGYAHYPNPYLVQPFRCGG</sequence>
<dbReference type="AlphaFoldDB" id="A0A0V0HA05"/>
<name>A0A0V0HA05_SOLCH</name>
<organism evidence="1">
    <name type="scientific">Solanum chacoense</name>
    <name type="common">Chaco potato</name>
    <dbReference type="NCBI Taxonomy" id="4108"/>
    <lineage>
        <taxon>Eukaryota</taxon>
        <taxon>Viridiplantae</taxon>
        <taxon>Streptophyta</taxon>
        <taxon>Embryophyta</taxon>
        <taxon>Tracheophyta</taxon>
        <taxon>Spermatophyta</taxon>
        <taxon>Magnoliopsida</taxon>
        <taxon>eudicotyledons</taxon>
        <taxon>Gunneridae</taxon>
        <taxon>Pentapetalae</taxon>
        <taxon>asterids</taxon>
        <taxon>lamiids</taxon>
        <taxon>Solanales</taxon>
        <taxon>Solanaceae</taxon>
        <taxon>Solanoideae</taxon>
        <taxon>Solaneae</taxon>
        <taxon>Solanum</taxon>
    </lineage>
</organism>
<feature type="non-terminal residue" evidence="1">
    <location>
        <position position="1"/>
    </location>
</feature>
<evidence type="ECO:0000313" key="1">
    <source>
        <dbReference type="EMBL" id="JAP17021.1"/>
    </source>
</evidence>